<sequence>MHSDSNTKGQAHVSLIVPTWNAERHIPDLLRALSSSRRPPDQVLWIDSSSVDQTVPLLKRHGQRVLVIRQEEFGHGCTRNLALEHCMPTDIVIYLTQDAVPQGTDWLSQLIAPFDDAAVAVSYGRQTPRPDAHLLERHARHFNYPSQGQRSQWSDLDRLGIKGVFCSNSFAAYRVSALRSIGGFPEQLPLGEDMAAAIRLLAQGWVRVYQAEAQAVHSHNHPLPVEFRRYFDIGALLAMDPALQRAHLAASGEGLRYVLTEWRAAWQARSASTLCQIPLRAIAKLGGFHLGRRFRHLPPSWLPWLGLHRQFWRQACK</sequence>
<dbReference type="InterPro" id="IPR029044">
    <property type="entry name" value="Nucleotide-diphossugar_trans"/>
</dbReference>
<evidence type="ECO:0000313" key="2">
    <source>
        <dbReference type="EMBL" id="TBO30353.1"/>
    </source>
</evidence>
<dbReference type="GO" id="GO:0044010">
    <property type="term" value="P:single-species biofilm formation"/>
    <property type="evidence" value="ECO:0007669"/>
    <property type="project" value="TreeGrafter"/>
</dbReference>
<evidence type="ECO:0000259" key="1">
    <source>
        <dbReference type="Pfam" id="PF00535"/>
    </source>
</evidence>
<dbReference type="SUPFAM" id="SSF53448">
    <property type="entry name" value="Nucleotide-diphospho-sugar transferases"/>
    <property type="match status" value="1"/>
</dbReference>
<dbReference type="OrthoDB" id="9790005at2"/>
<dbReference type="InterPro" id="IPR001173">
    <property type="entry name" value="Glyco_trans_2-like"/>
</dbReference>
<dbReference type="EMBL" id="SIXI01000004">
    <property type="protein sequence ID" value="TBO30353.1"/>
    <property type="molecule type" value="Genomic_DNA"/>
</dbReference>
<comment type="caution">
    <text evidence="2">The sequence shown here is derived from an EMBL/GenBank/DDBJ whole genome shotgun (WGS) entry which is preliminary data.</text>
</comment>
<keyword evidence="2" id="KW-0808">Transferase</keyword>
<feature type="domain" description="Glycosyltransferase 2-like" evidence="1">
    <location>
        <begin position="14"/>
        <end position="181"/>
    </location>
</feature>
<gene>
    <name evidence="2" type="ORF">EYS42_11725</name>
</gene>
<dbReference type="RefSeq" id="WP_130968344.1">
    <property type="nucleotide sequence ID" value="NZ_SIXI01000004.1"/>
</dbReference>
<dbReference type="Gene3D" id="3.90.550.10">
    <property type="entry name" value="Spore Coat Polysaccharide Biosynthesis Protein SpsA, Chain A"/>
    <property type="match status" value="1"/>
</dbReference>
<dbReference type="AlphaFoldDB" id="A0A4Q9GXL0"/>
<dbReference type="PANTHER" id="PTHR43685:SF13">
    <property type="entry name" value="O ANTIGEN BIOSYNTHESIS RHAMNOSYLTRANSFERASE RFBN"/>
    <property type="match status" value="1"/>
</dbReference>
<dbReference type="Pfam" id="PF00535">
    <property type="entry name" value="Glycos_transf_2"/>
    <property type="match status" value="1"/>
</dbReference>
<dbReference type="Proteomes" id="UP000292120">
    <property type="component" value="Unassembled WGS sequence"/>
</dbReference>
<protein>
    <submittedName>
        <fullName evidence="2">Glycosyltransferase</fullName>
    </submittedName>
</protein>
<dbReference type="PANTHER" id="PTHR43685">
    <property type="entry name" value="GLYCOSYLTRANSFERASE"/>
    <property type="match status" value="1"/>
</dbReference>
<accession>A0A4Q9GXL0</accession>
<dbReference type="InterPro" id="IPR050834">
    <property type="entry name" value="Glycosyltransf_2"/>
</dbReference>
<keyword evidence="3" id="KW-1185">Reference proteome</keyword>
<proteinExistence type="predicted"/>
<name>A0A4Q9GXL0_9BURK</name>
<reference evidence="2 3" key="1">
    <citation type="submission" date="2019-02" db="EMBL/GenBank/DDBJ databases">
        <title>Aquabacterium sp. strain KMB7.</title>
        <authorList>
            <person name="Chen W.-M."/>
        </authorList>
    </citation>
    <scope>NUCLEOTIDE SEQUENCE [LARGE SCALE GENOMIC DNA]</scope>
    <source>
        <strain evidence="2 3">KMB7</strain>
    </source>
</reference>
<evidence type="ECO:0000313" key="3">
    <source>
        <dbReference type="Proteomes" id="UP000292120"/>
    </source>
</evidence>
<organism evidence="2 3">
    <name type="scientific">Aquabacterium lacunae</name>
    <dbReference type="NCBI Taxonomy" id="2528630"/>
    <lineage>
        <taxon>Bacteria</taxon>
        <taxon>Pseudomonadati</taxon>
        <taxon>Pseudomonadota</taxon>
        <taxon>Betaproteobacteria</taxon>
        <taxon>Burkholderiales</taxon>
        <taxon>Aquabacterium</taxon>
    </lineage>
</organism>
<dbReference type="GO" id="GO:0016740">
    <property type="term" value="F:transferase activity"/>
    <property type="evidence" value="ECO:0007669"/>
    <property type="project" value="UniProtKB-KW"/>
</dbReference>